<gene>
    <name evidence="1" type="primary">Setmar_99</name>
    <name evidence="1" type="ORF">G6Z75_0012964</name>
</gene>
<dbReference type="EMBL" id="JAANHZ010000421">
    <property type="protein sequence ID" value="KAG5311179.1"/>
    <property type="molecule type" value="Genomic_DNA"/>
</dbReference>
<feature type="non-terminal residue" evidence="1">
    <location>
        <position position="209"/>
    </location>
</feature>
<feature type="non-terminal residue" evidence="1">
    <location>
        <position position="1"/>
    </location>
</feature>
<evidence type="ECO:0000313" key="2">
    <source>
        <dbReference type="Proteomes" id="UP000667349"/>
    </source>
</evidence>
<keyword evidence="1" id="KW-0808">Transferase</keyword>
<keyword evidence="1" id="KW-0489">Methyltransferase</keyword>
<dbReference type="GO" id="GO:0032259">
    <property type="term" value="P:methylation"/>
    <property type="evidence" value="ECO:0007669"/>
    <property type="project" value="UniProtKB-KW"/>
</dbReference>
<dbReference type="Proteomes" id="UP000667349">
    <property type="component" value="Unassembled WGS sequence"/>
</dbReference>
<dbReference type="PANTHER" id="PTHR46060">
    <property type="entry name" value="MARINER MOS1 TRANSPOSASE-LIKE PROTEIN"/>
    <property type="match status" value="1"/>
</dbReference>
<dbReference type="InterPro" id="IPR036397">
    <property type="entry name" value="RNaseH_sf"/>
</dbReference>
<dbReference type="AlphaFoldDB" id="A0A836JFG1"/>
<dbReference type="InterPro" id="IPR052709">
    <property type="entry name" value="Transposase-MT_Hybrid"/>
</dbReference>
<dbReference type="GO" id="GO:0008168">
    <property type="term" value="F:methyltransferase activity"/>
    <property type="evidence" value="ECO:0007669"/>
    <property type="project" value="UniProtKB-KW"/>
</dbReference>
<protein>
    <submittedName>
        <fullName evidence="1">SETMR methyltransferase</fullName>
    </submittedName>
</protein>
<accession>A0A836JFG1</accession>
<reference evidence="1" key="1">
    <citation type="submission" date="2020-02" db="EMBL/GenBank/DDBJ databases">
        <title>Relaxed selection underlies rapid genomic changes in the transitions from sociality to social parasitism in ants.</title>
        <authorList>
            <person name="Bi X."/>
        </authorList>
    </citation>
    <scope>NUCLEOTIDE SEQUENCE</scope>
    <source>
        <strain evidence="1">BGI-DK2013a</strain>
        <tissue evidence="1">Whole body</tissue>
    </source>
</reference>
<comment type="caution">
    <text evidence="1">The sequence shown here is derived from an EMBL/GenBank/DDBJ whole genome shotgun (WGS) entry which is preliminary data.</text>
</comment>
<name>A0A836JFG1_9HYME</name>
<dbReference type="PANTHER" id="PTHR46060:SF1">
    <property type="entry name" value="MARINER MOS1 TRANSPOSASE-LIKE PROTEIN"/>
    <property type="match status" value="1"/>
</dbReference>
<evidence type="ECO:0000313" key="1">
    <source>
        <dbReference type="EMBL" id="KAG5311179.1"/>
    </source>
</evidence>
<dbReference type="GO" id="GO:0003676">
    <property type="term" value="F:nucleic acid binding"/>
    <property type="evidence" value="ECO:0007669"/>
    <property type="project" value="InterPro"/>
</dbReference>
<keyword evidence="2" id="KW-1185">Reference proteome</keyword>
<organism evidence="1 2">
    <name type="scientific">Acromyrmex insinuator</name>
    <dbReference type="NCBI Taxonomy" id="230686"/>
    <lineage>
        <taxon>Eukaryota</taxon>
        <taxon>Metazoa</taxon>
        <taxon>Ecdysozoa</taxon>
        <taxon>Arthropoda</taxon>
        <taxon>Hexapoda</taxon>
        <taxon>Insecta</taxon>
        <taxon>Pterygota</taxon>
        <taxon>Neoptera</taxon>
        <taxon>Endopterygota</taxon>
        <taxon>Hymenoptera</taxon>
        <taxon>Apocrita</taxon>
        <taxon>Aculeata</taxon>
        <taxon>Formicoidea</taxon>
        <taxon>Formicidae</taxon>
        <taxon>Myrmicinae</taxon>
        <taxon>Acromyrmex</taxon>
    </lineage>
</organism>
<dbReference type="Gene3D" id="3.30.420.10">
    <property type="entry name" value="Ribonuclease H-like superfamily/Ribonuclease H"/>
    <property type="match status" value="1"/>
</dbReference>
<proteinExistence type="predicted"/>
<sequence>IKAELSVVYGESAPSFAIVKRWITEFETAWLMNDERSGRPTTAITDNIEKIHEILKDCRIKVREIAETVDISKERVCHILTEESGMRKLTACLVPRLLTVDQKRIRMNISNFQGPVGAVRRNKSDFLYRLITVNGTWIHYFILETKEQSKQWTAKDFVFIDYFKKDKTITGIYFALLMDKLKAKIVKKVMFHQDDAPFHTSSFALAKIY</sequence>